<dbReference type="SUPFAM" id="SSF52833">
    <property type="entry name" value="Thioredoxin-like"/>
    <property type="match status" value="1"/>
</dbReference>
<name>A0ABQ2YBF2_9GAMM</name>
<evidence type="ECO:0000256" key="3">
    <source>
        <dbReference type="PROSITE-ProRule" id="PRU01282"/>
    </source>
</evidence>
<protein>
    <submittedName>
        <fullName evidence="4">Arsenate reductase</fullName>
    </submittedName>
</protein>
<gene>
    <name evidence="4" type="ORF">GCM10007160_02670</name>
</gene>
<keyword evidence="5" id="KW-1185">Reference proteome</keyword>
<dbReference type="InterPro" id="IPR006660">
    <property type="entry name" value="Arsenate_reductase-like"/>
</dbReference>
<sequence length="116" mass="13027">MTRLTLYHNPRCSKSRQALALLEAQGVEFQVHRYLETPLDLPALETLLQRLDGGLQQLLRTSEAEWKTLNVSPDDPQGVLAAIAEYPKLMQRPILDRGDRAIVGRPPEAILSLLTD</sequence>
<dbReference type="Proteomes" id="UP000653056">
    <property type="component" value="Unassembled WGS sequence"/>
</dbReference>
<evidence type="ECO:0000256" key="2">
    <source>
        <dbReference type="ARBA" id="ARBA00023002"/>
    </source>
</evidence>
<dbReference type="Pfam" id="PF03960">
    <property type="entry name" value="ArsC"/>
    <property type="match status" value="1"/>
</dbReference>
<dbReference type="Gene3D" id="3.40.30.10">
    <property type="entry name" value="Glutaredoxin"/>
    <property type="match status" value="1"/>
</dbReference>
<keyword evidence="2" id="KW-0560">Oxidoreductase</keyword>
<dbReference type="InterPro" id="IPR036249">
    <property type="entry name" value="Thioredoxin-like_sf"/>
</dbReference>
<dbReference type="EMBL" id="BMXS01000001">
    <property type="protein sequence ID" value="GGX78871.1"/>
    <property type="molecule type" value="Genomic_DNA"/>
</dbReference>
<accession>A0ABQ2YBF2</accession>
<evidence type="ECO:0000256" key="1">
    <source>
        <dbReference type="ARBA" id="ARBA00007198"/>
    </source>
</evidence>
<dbReference type="PROSITE" id="PS51353">
    <property type="entry name" value="ARSC"/>
    <property type="match status" value="1"/>
</dbReference>
<evidence type="ECO:0000313" key="5">
    <source>
        <dbReference type="Proteomes" id="UP000653056"/>
    </source>
</evidence>
<dbReference type="PANTHER" id="PTHR30041:SF4">
    <property type="entry name" value="ARSENATE REDUCTASE"/>
    <property type="match status" value="1"/>
</dbReference>
<evidence type="ECO:0000313" key="4">
    <source>
        <dbReference type="EMBL" id="GGX78871.1"/>
    </source>
</evidence>
<comment type="similarity">
    <text evidence="1 3">Belongs to the ArsC family.</text>
</comment>
<dbReference type="RefSeq" id="WP_189465267.1">
    <property type="nucleotide sequence ID" value="NZ_BMXS01000001.1"/>
</dbReference>
<dbReference type="CDD" id="cd03034">
    <property type="entry name" value="ArsC_ArsC"/>
    <property type="match status" value="1"/>
</dbReference>
<dbReference type="InterPro" id="IPR006659">
    <property type="entry name" value="Arsenate_reductase"/>
</dbReference>
<organism evidence="4 5">
    <name type="scientific">Litchfieldella qijiaojingensis</name>
    <dbReference type="NCBI Taxonomy" id="980347"/>
    <lineage>
        <taxon>Bacteria</taxon>
        <taxon>Pseudomonadati</taxon>
        <taxon>Pseudomonadota</taxon>
        <taxon>Gammaproteobacteria</taxon>
        <taxon>Oceanospirillales</taxon>
        <taxon>Halomonadaceae</taxon>
        <taxon>Litchfieldella</taxon>
    </lineage>
</organism>
<proteinExistence type="inferred from homology"/>
<reference evidence="5" key="1">
    <citation type="journal article" date="2019" name="Int. J. Syst. Evol. Microbiol.">
        <title>The Global Catalogue of Microorganisms (GCM) 10K type strain sequencing project: providing services to taxonomists for standard genome sequencing and annotation.</title>
        <authorList>
            <consortium name="The Broad Institute Genomics Platform"/>
            <consortium name="The Broad Institute Genome Sequencing Center for Infectious Disease"/>
            <person name="Wu L."/>
            <person name="Ma J."/>
        </authorList>
    </citation>
    <scope>NUCLEOTIDE SEQUENCE [LARGE SCALE GENOMIC DNA]</scope>
    <source>
        <strain evidence="5">KCTC 22228</strain>
    </source>
</reference>
<comment type="caution">
    <text evidence="4">The sequence shown here is derived from an EMBL/GenBank/DDBJ whole genome shotgun (WGS) entry which is preliminary data.</text>
</comment>
<dbReference type="PANTHER" id="PTHR30041">
    <property type="entry name" value="ARSENATE REDUCTASE"/>
    <property type="match status" value="1"/>
</dbReference>